<feature type="coiled-coil region" evidence="8">
    <location>
        <begin position="1802"/>
        <end position="1861"/>
    </location>
</feature>
<reference evidence="11" key="1">
    <citation type="submission" date="2025-08" db="UniProtKB">
        <authorList>
            <consortium name="RefSeq"/>
        </authorList>
    </citation>
    <scope>IDENTIFICATION</scope>
</reference>
<dbReference type="Proteomes" id="UP000515156">
    <property type="component" value="Unplaced"/>
</dbReference>
<dbReference type="GeneID" id="115458635"/>
<proteinExistence type="inferred from homology"/>
<dbReference type="Gene3D" id="3.40.50.300">
    <property type="entry name" value="P-loop containing nucleotide triphosphate hydrolases"/>
    <property type="match status" value="1"/>
</dbReference>
<evidence type="ECO:0000256" key="7">
    <source>
        <dbReference type="ARBA" id="ARBA00023242"/>
    </source>
</evidence>
<evidence type="ECO:0000256" key="5">
    <source>
        <dbReference type="ARBA" id="ARBA00022741"/>
    </source>
</evidence>
<dbReference type="GO" id="GO:0005634">
    <property type="term" value="C:nucleus"/>
    <property type="evidence" value="ECO:0007669"/>
    <property type="project" value="UniProtKB-SubCell"/>
</dbReference>
<evidence type="ECO:0000256" key="1">
    <source>
        <dbReference type="ARBA" id="ARBA00004123"/>
    </source>
</evidence>
<dbReference type="RefSeq" id="XP_030044338.1">
    <property type="nucleotide sequence ID" value="XM_030188478.1"/>
</dbReference>
<dbReference type="InParanoid" id="A0A6P7WVF5"/>
<dbReference type="Pfam" id="PF25683">
    <property type="entry name" value="URGCP_GTPase"/>
    <property type="match status" value="1"/>
</dbReference>
<dbReference type="PANTHER" id="PTHR22796">
    <property type="entry name" value="URG4-RELATED"/>
    <property type="match status" value="1"/>
</dbReference>
<dbReference type="GO" id="GO:0005737">
    <property type="term" value="C:cytoplasm"/>
    <property type="evidence" value="ECO:0007669"/>
    <property type="project" value="UniProtKB-SubCell"/>
</dbReference>
<dbReference type="OrthoDB" id="1597724at2759"/>
<comment type="similarity">
    <text evidence="3">Belongs to the TRAFAC class dynamin-like GTPase superfamily. Very large inducible GTPase (VLIG) family.</text>
</comment>
<name>A0A6P7WVF5_9AMPH</name>
<evidence type="ECO:0000256" key="2">
    <source>
        <dbReference type="ARBA" id="ARBA00004496"/>
    </source>
</evidence>
<evidence type="ECO:0000256" key="8">
    <source>
        <dbReference type="SAM" id="Coils"/>
    </source>
</evidence>
<keyword evidence="7" id="KW-0539">Nucleus</keyword>
<dbReference type="Pfam" id="PF25496">
    <property type="entry name" value="URGCP"/>
    <property type="match status" value="1"/>
</dbReference>
<dbReference type="KEGG" id="muo:115458635"/>
<keyword evidence="10" id="KW-1185">Reference proteome</keyword>
<dbReference type="SUPFAM" id="SSF52540">
    <property type="entry name" value="P-loop containing nucleoside triphosphate hydrolases"/>
    <property type="match status" value="1"/>
</dbReference>
<keyword evidence="4" id="KW-0963">Cytoplasm</keyword>
<feature type="domain" description="VLIG-type G" evidence="9">
    <location>
        <begin position="1469"/>
        <end position="1711"/>
    </location>
</feature>
<keyword evidence="5" id="KW-0547">Nucleotide-binding</keyword>
<dbReference type="GO" id="GO:0005525">
    <property type="term" value="F:GTP binding"/>
    <property type="evidence" value="ECO:0007669"/>
    <property type="project" value="UniProtKB-KW"/>
</dbReference>
<comment type="subcellular location">
    <subcellularLocation>
        <location evidence="2">Cytoplasm</location>
    </subcellularLocation>
    <subcellularLocation>
        <location evidence="1">Nucleus</location>
    </subcellularLocation>
</comment>
<protein>
    <submittedName>
        <fullName evidence="11">Interferon-induced very large GTPase 1-like</fullName>
    </submittedName>
</protein>
<dbReference type="Pfam" id="PF25974">
    <property type="entry name" value="URGCP_9th"/>
    <property type="match status" value="1"/>
</dbReference>
<dbReference type="FunCoup" id="A0A6P7WVF5">
    <property type="interactions" value="8"/>
</dbReference>
<sequence length="2408" mass="279657">MSGEKDAPEDQVLEDPGKTKLLQSLSDVGLDPEYWLPELRDRFGVSTTQALKHLNHEDYLKLECLTRHSWEKRALQKLLQIPDRERQAVKTLKELQQMQSERKRRNDDGVKRKEKKLKLAMEIPTENWVPSEKSFREMIENPHKQLNLMQDSLRKGKNISDREILTNASGGLALEGIYKTSELEDLLQKREQLVRIPEEFSLSGPAHGTMFQQKEFSSSVTESTFTKSMEKLGHSFSCSAKGGFWGVHFETSIEHRKSSESENKQKSSTMQTYICTTKYNYIPLASCYFPKDKLSLSSAALKELQQLEEDLTLTTETEKQNMLLRYEQFFNRFGSHANQGPLHFGGIFWWKASSEGFKTEHLEEVKKLASEELNGYIEASCSNVAGGISGSQIQSQASFQGTQKETLKKQIQLYVTKTGGPAEADSLPQWQSGLISSNKTWCVIDRGFQLAPVWELILSNHRKDFKDVQKVCAGLTDAYKALTNQNVSRLFGEQLTSAVNYAKSFLEDLANWKTSRTEENLKKLIDFKQKLTEKTRNYSVWINICLSDKALQDFLRSVVEEQSNNPGSDTIYIKSVIRSLIEPHIYSVETFPSSSFIMQWIYHSEIQQHQNISTSGFDQFIEVFQKVKNIIQEVTSENNTSVEAIHEAKIKSTFNASLSLYSLLKTLREAKQTDIEVLLLCIASSCGYSLEDNIFQYLLGCPEIDFMLRKMKATYEKYTSLRNQNVYRAEAFLLLTSLTVTIEDKEVPPEQKRERLNVITKYLKSHLSSEVTTVLMKYDDHADLKELEKNLHNLILENYDTTMDDRKTQLVLKELENICQNKEQQHVTKSKSKNKLSECKMHETFENHIFVNLIKRLDLDKYYPKKMRTADFHIIDQSSLCERQPCTESELPFYYLKKLLMLDYRARYLVCKGVNEMEQVIDNSFNTLENVNELSDVDEFFSDVNEVTHKPEGNCQTPVHPMDVHMAVFLCANNFMRQNLTIKLSLCQFALPLLITNPCTSEIEFPLWSFRQVKKRWQRRTKNKDLVTNRCEEKFVSEIETPVISFIRFGDSVSSKSQILNSLLSKQKHDVFFHRHCRGSSKEGLLMKGVVEIAWYCPGGKDDDSFDNCVAFTNLHGDAREHEPQLQFLQEIASVNVIFLSESDRNEKGKQILLHFLNSPKPLICLCADKENLPACRPRNKVKIGIKNRNEADLVNELTMTIKHMLAMTDSTFRLDRCVDIASKYAFIIDENDEDCKEGKNIAETLLSLLKENKISDMKRNLLPLQGELWHKWCKKDRELTRLLQKGNKSIEQYRSDIESEKLAIRNDQLKKAFPLNDLMRSLLEILNSQTDEVKMYFLQWFKTFIDNLSHDHLSKLYNEYHVVWSNMKQAGKHNNDLVKKMQKQLDSLSNEINDSTFGLEHLLRELGQIYEAVDMICNKDENILALPKLAADLMISGHPIELMDGDTAHVPLKWVGDILDNLIEKLGDKKVFVLSVLGIQSTGKSTLLNSMFGLQFAVSAGRCTRGAFMQLVKVEEKLCQEMNFDFLLVIDTEGLRALELANKATLNHDNELATFVIGIGNMTLINIFGENPSEMQDILQIAVQAFLRMKQVKLSPSCLFVHQNVGEITAKEKNMEGRRRLQEKLDEMTKTAAEQELLCDVTCFNDVIRFDEDTHIHYFAHLWEGDPPMAPPNPSYSQNVQDLENVIFSSAKNEFTHSILKISELKQRIQDFWNALLNENFVFSFRNTLEIAAYSRLEAEYSNWTWKLRRHVLDLQPRLNNRIQKNEINSVNNKFLEEQVREQYEAIMKDQEKYFTESKDCEKLIQWKANIENRLKELKQELIERTKRKCREMIELKKNKRKLDENKSKYEDELFQISKQLALQLKGKELSEEEMRENFNTLWKKWIIQVSNNSAPVEKPNINNDVEHAILNHFKNENITESINRSYGQNTFYFDKAKHIAMKRNNYFLRISFEECDSENINQMVSDIMKIVNEYIQKKKEDGMDYNPSYIYEIIKRIDEEVESASRGPRFEYRKKFKMDLSLYLLREATKHFTNLHEDFQRTNDPVTYLSSKKGDYFNMFRISCKGATSITMFADFLCDKLRQPLRQRVYEKTAIDIAGEMLSNEQAFNGNRSKLESYILMSLAKEENFSKYMEYIKHPKQAFQEYIKERVKIYFSSKTFLTISLDSVKNMLHKTIDYATRVVKDRNGGASLWLDTFCKNIGDQLNIQRSDFCCLEQQDITKIDFLKDAMTMALDTVVKSLEQEFGSVTVAELMIKPHEILLDQLAGCCERCPFCSAVCTNTVSGHDGDHSVPFHRPQCVNGWIYYKTNHFLNEFCTSCVASDKWFILSEDNRIPYKTYRNAGPPYSQWSITPDNSSQKYWKWFVSKFRTNLEKYYNKKFEDKGSIPSQWESITKEDIILELEKQI</sequence>
<dbReference type="PROSITE" id="PS51717">
    <property type="entry name" value="G_VLIG"/>
    <property type="match status" value="1"/>
</dbReference>
<keyword evidence="6" id="KW-0342">GTP-binding</keyword>
<evidence type="ECO:0000256" key="6">
    <source>
        <dbReference type="ARBA" id="ARBA00023134"/>
    </source>
</evidence>
<dbReference type="InterPro" id="IPR030383">
    <property type="entry name" value="G_VLIG_dom"/>
</dbReference>
<evidence type="ECO:0000259" key="9">
    <source>
        <dbReference type="PROSITE" id="PS51717"/>
    </source>
</evidence>
<evidence type="ECO:0000256" key="4">
    <source>
        <dbReference type="ARBA" id="ARBA00022490"/>
    </source>
</evidence>
<dbReference type="InterPro" id="IPR027417">
    <property type="entry name" value="P-loop_NTPase"/>
</dbReference>
<accession>A0A6P7WVF5</accession>
<evidence type="ECO:0000313" key="11">
    <source>
        <dbReference type="RefSeq" id="XP_030044338.1"/>
    </source>
</evidence>
<dbReference type="PANTHER" id="PTHR22796:SF6">
    <property type="entry name" value="INTERFERON-INDUCED VERY LARGE GTPASE 1-RELATED"/>
    <property type="match status" value="1"/>
</dbReference>
<keyword evidence="8" id="KW-0175">Coiled coil</keyword>
<dbReference type="InterPro" id="IPR058641">
    <property type="entry name" value="GVIN1_dom"/>
</dbReference>
<gene>
    <name evidence="11" type="primary">LOC115458635</name>
</gene>
<evidence type="ECO:0000256" key="3">
    <source>
        <dbReference type="ARBA" id="ARBA00006828"/>
    </source>
</evidence>
<organism evidence="10 11">
    <name type="scientific">Microcaecilia unicolor</name>
    <dbReference type="NCBI Taxonomy" id="1415580"/>
    <lineage>
        <taxon>Eukaryota</taxon>
        <taxon>Metazoa</taxon>
        <taxon>Chordata</taxon>
        <taxon>Craniata</taxon>
        <taxon>Vertebrata</taxon>
        <taxon>Euteleostomi</taxon>
        <taxon>Amphibia</taxon>
        <taxon>Gymnophiona</taxon>
        <taxon>Siphonopidae</taxon>
        <taxon>Microcaecilia</taxon>
    </lineage>
</organism>
<dbReference type="InterPro" id="IPR057365">
    <property type="entry name" value="URGCP"/>
</dbReference>
<evidence type="ECO:0000313" key="10">
    <source>
        <dbReference type="Proteomes" id="UP000515156"/>
    </source>
</evidence>